<dbReference type="EMBL" id="AUXT01000031">
    <property type="protein sequence ID" value="KZN57313.1"/>
    <property type="molecule type" value="Genomic_DNA"/>
</dbReference>
<dbReference type="SMART" id="SM00283">
    <property type="entry name" value="MA"/>
    <property type="match status" value="1"/>
</dbReference>
<dbReference type="RefSeq" id="WP_231100778.1">
    <property type="nucleotide sequence ID" value="NZ_AUXT01000031.1"/>
</dbReference>
<comment type="caution">
    <text evidence="6">The sequence shown here is derived from an EMBL/GenBank/DDBJ whole genome shotgun (WGS) entry which is preliminary data.</text>
</comment>
<gene>
    <name evidence="6" type="ORF">N482_23925</name>
</gene>
<evidence type="ECO:0000259" key="5">
    <source>
        <dbReference type="PROSITE" id="PS50111"/>
    </source>
</evidence>
<dbReference type="GO" id="GO:0004888">
    <property type="term" value="F:transmembrane signaling receptor activity"/>
    <property type="evidence" value="ECO:0007669"/>
    <property type="project" value="InterPro"/>
</dbReference>
<dbReference type="FunFam" id="1.10.287.950:FF:000001">
    <property type="entry name" value="Methyl-accepting chemotaxis sensory transducer"/>
    <property type="match status" value="1"/>
</dbReference>
<organism evidence="6 7">
    <name type="scientific">Pseudoalteromonas luteoviolacea NCIMB 1942</name>
    <dbReference type="NCBI Taxonomy" id="1365253"/>
    <lineage>
        <taxon>Bacteria</taxon>
        <taxon>Pseudomonadati</taxon>
        <taxon>Pseudomonadota</taxon>
        <taxon>Gammaproteobacteria</taxon>
        <taxon>Alteromonadales</taxon>
        <taxon>Pseudoalteromonadaceae</taxon>
        <taxon>Pseudoalteromonas</taxon>
    </lineage>
</organism>
<dbReference type="GO" id="GO:0006935">
    <property type="term" value="P:chemotaxis"/>
    <property type="evidence" value="ECO:0007669"/>
    <property type="project" value="InterPro"/>
</dbReference>
<comment type="subcellular location">
    <subcellularLocation>
        <location evidence="1">Membrane</location>
    </subcellularLocation>
</comment>
<evidence type="ECO:0000256" key="1">
    <source>
        <dbReference type="ARBA" id="ARBA00004370"/>
    </source>
</evidence>
<dbReference type="InterPro" id="IPR004089">
    <property type="entry name" value="MCPsignal_dom"/>
</dbReference>
<sequence length="275" mass="29449">MSHHAELIPLTAGFNRFTNKLRGMIEDLKALVHQSYQQSQVTTEAAINIKNKVSNQHIEIDNVVTAINELSATASEVARVSEQAAATTDSAVKTVQSCEQDILNTTQTVDEIAEQVSVAQDAFHRVAERSGDISKILDVILSIAEQTNLLALNAAIEAARAGEQGRGFAVVADKVRSLASKTQASTDDISILIENLQNEIHGSEEIIKKTVGKGHSATNLCQKAATSMSSLVSELSNISHEVTQIATSAEEQSMVTEEVNMNMTGIVDAAKELAP</sequence>
<dbReference type="PATRIC" id="fig|1365253.3.peg.729"/>
<feature type="domain" description="Methyl-accepting transducer" evidence="5">
    <location>
        <begin position="31"/>
        <end position="267"/>
    </location>
</feature>
<evidence type="ECO:0000313" key="6">
    <source>
        <dbReference type="EMBL" id="KZN57313.1"/>
    </source>
</evidence>
<comment type="similarity">
    <text evidence="3">Belongs to the methyl-accepting chemotaxis (MCP) protein family.</text>
</comment>
<protein>
    <recommendedName>
        <fullName evidence="5">Methyl-accepting transducer domain-containing protein</fullName>
    </recommendedName>
</protein>
<dbReference type="PANTHER" id="PTHR32089">
    <property type="entry name" value="METHYL-ACCEPTING CHEMOTAXIS PROTEIN MCPB"/>
    <property type="match status" value="1"/>
</dbReference>
<dbReference type="Pfam" id="PF00015">
    <property type="entry name" value="MCPsignal"/>
    <property type="match status" value="1"/>
</dbReference>
<dbReference type="PROSITE" id="PS50111">
    <property type="entry name" value="CHEMOTAXIS_TRANSDUC_2"/>
    <property type="match status" value="1"/>
</dbReference>
<keyword evidence="2 4" id="KW-0807">Transducer</keyword>
<evidence type="ECO:0000313" key="7">
    <source>
        <dbReference type="Proteomes" id="UP000076587"/>
    </source>
</evidence>
<evidence type="ECO:0000256" key="4">
    <source>
        <dbReference type="PROSITE-ProRule" id="PRU00284"/>
    </source>
</evidence>
<dbReference type="AlphaFoldDB" id="A0A167GWS6"/>
<name>A0A167GWS6_9GAMM</name>
<dbReference type="InterPro" id="IPR004090">
    <property type="entry name" value="Chemotax_Me-accpt_rcpt"/>
</dbReference>
<dbReference type="GO" id="GO:0016020">
    <property type="term" value="C:membrane"/>
    <property type="evidence" value="ECO:0007669"/>
    <property type="project" value="UniProtKB-SubCell"/>
</dbReference>
<dbReference type="PANTHER" id="PTHR32089:SF117">
    <property type="entry name" value="METHYL ACCEPTING SENSORY TRANSDUCER WITH CACHE_1 SMALL MOLECULE BINDING DOMAIN"/>
    <property type="match status" value="1"/>
</dbReference>
<dbReference type="Proteomes" id="UP000076587">
    <property type="component" value="Unassembled WGS sequence"/>
</dbReference>
<dbReference type="GO" id="GO:0007165">
    <property type="term" value="P:signal transduction"/>
    <property type="evidence" value="ECO:0007669"/>
    <property type="project" value="UniProtKB-KW"/>
</dbReference>
<reference evidence="6 7" key="1">
    <citation type="submission" date="2013-07" db="EMBL/GenBank/DDBJ databases">
        <title>Comparative Genomic and Metabolomic Analysis of Twelve Strains of Pseudoalteromonas luteoviolacea.</title>
        <authorList>
            <person name="Vynne N.G."/>
            <person name="Mansson M."/>
            <person name="Gram L."/>
        </authorList>
    </citation>
    <scope>NUCLEOTIDE SEQUENCE [LARGE SCALE GENOMIC DNA]</scope>
    <source>
        <strain evidence="6 7">NCIMB 1942</strain>
    </source>
</reference>
<evidence type="ECO:0000256" key="3">
    <source>
        <dbReference type="ARBA" id="ARBA00029447"/>
    </source>
</evidence>
<evidence type="ECO:0000256" key="2">
    <source>
        <dbReference type="ARBA" id="ARBA00023224"/>
    </source>
</evidence>
<accession>A0A167GWS6</accession>
<dbReference type="PRINTS" id="PR00260">
    <property type="entry name" value="CHEMTRNSDUCR"/>
</dbReference>
<dbReference type="Gene3D" id="1.10.287.950">
    <property type="entry name" value="Methyl-accepting chemotaxis protein"/>
    <property type="match status" value="1"/>
</dbReference>
<dbReference type="SUPFAM" id="SSF58104">
    <property type="entry name" value="Methyl-accepting chemotaxis protein (MCP) signaling domain"/>
    <property type="match status" value="1"/>
</dbReference>
<proteinExistence type="inferred from homology"/>